<dbReference type="EMBL" id="KQ964422">
    <property type="protein sequence ID" value="KXN74594.1"/>
    <property type="molecule type" value="Genomic_DNA"/>
</dbReference>
<dbReference type="Proteomes" id="UP000070444">
    <property type="component" value="Unassembled WGS sequence"/>
</dbReference>
<feature type="compositionally biased region" description="Polar residues" evidence="1">
    <location>
        <begin position="119"/>
        <end position="148"/>
    </location>
</feature>
<organism evidence="2 3">
    <name type="scientific">Conidiobolus coronatus (strain ATCC 28846 / CBS 209.66 / NRRL 28638)</name>
    <name type="common">Delacroixia coronata</name>
    <dbReference type="NCBI Taxonomy" id="796925"/>
    <lineage>
        <taxon>Eukaryota</taxon>
        <taxon>Fungi</taxon>
        <taxon>Fungi incertae sedis</taxon>
        <taxon>Zoopagomycota</taxon>
        <taxon>Entomophthoromycotina</taxon>
        <taxon>Entomophthoromycetes</taxon>
        <taxon>Entomophthorales</taxon>
        <taxon>Ancylistaceae</taxon>
        <taxon>Conidiobolus</taxon>
    </lineage>
</organism>
<dbReference type="AlphaFoldDB" id="A0A137PHW6"/>
<feature type="region of interest" description="Disordered" evidence="1">
    <location>
        <begin position="119"/>
        <end position="178"/>
    </location>
</feature>
<protein>
    <submittedName>
        <fullName evidence="2">Uncharacterized protein</fullName>
    </submittedName>
</protein>
<sequence>MNSTELGLIKEIDNKINYLKSQKINLTKLLEKLPDLNQSPYSELSTQLDRIVHYEQKLRILKVKMDECLIKQVQMVERSEKLKLLAIDYFERVEQRKEVQIEKIKAKIATDKILNISRVDSSSGNTTNKPTVSPTGSEISSNLITQSLKPVAGADHSQAKEITITTKKKVKSKSKKEKTIDPKFLKLMDKLNIEENKN</sequence>
<evidence type="ECO:0000256" key="1">
    <source>
        <dbReference type="SAM" id="MobiDB-lite"/>
    </source>
</evidence>
<evidence type="ECO:0000313" key="2">
    <source>
        <dbReference type="EMBL" id="KXN74594.1"/>
    </source>
</evidence>
<accession>A0A137PHW6</accession>
<feature type="compositionally biased region" description="Basic residues" evidence="1">
    <location>
        <begin position="166"/>
        <end position="176"/>
    </location>
</feature>
<keyword evidence="3" id="KW-1185">Reference proteome</keyword>
<gene>
    <name evidence="2" type="ORF">CONCODRAFT_2398</name>
</gene>
<proteinExistence type="predicted"/>
<name>A0A137PHW6_CONC2</name>
<reference evidence="2 3" key="1">
    <citation type="journal article" date="2015" name="Genome Biol. Evol.">
        <title>Phylogenomic analyses indicate that early fungi evolved digesting cell walls of algal ancestors of land plants.</title>
        <authorList>
            <person name="Chang Y."/>
            <person name="Wang S."/>
            <person name="Sekimoto S."/>
            <person name="Aerts A.L."/>
            <person name="Choi C."/>
            <person name="Clum A."/>
            <person name="LaButti K.M."/>
            <person name="Lindquist E.A."/>
            <person name="Yee Ngan C."/>
            <person name="Ohm R.A."/>
            <person name="Salamov A.A."/>
            <person name="Grigoriev I.V."/>
            <person name="Spatafora J.W."/>
            <person name="Berbee M.L."/>
        </authorList>
    </citation>
    <scope>NUCLEOTIDE SEQUENCE [LARGE SCALE GENOMIC DNA]</scope>
    <source>
        <strain evidence="2 3">NRRL 28638</strain>
    </source>
</reference>
<evidence type="ECO:0000313" key="3">
    <source>
        <dbReference type="Proteomes" id="UP000070444"/>
    </source>
</evidence>